<feature type="compositionally biased region" description="Basic and acidic residues" evidence="1">
    <location>
        <begin position="969"/>
        <end position="978"/>
    </location>
</feature>
<feature type="compositionally biased region" description="Low complexity" evidence="1">
    <location>
        <begin position="203"/>
        <end position="240"/>
    </location>
</feature>
<feature type="region of interest" description="Disordered" evidence="1">
    <location>
        <begin position="1"/>
        <end position="45"/>
    </location>
</feature>
<feature type="region of interest" description="Disordered" evidence="1">
    <location>
        <begin position="180"/>
        <end position="368"/>
    </location>
</feature>
<feature type="compositionally biased region" description="Low complexity" evidence="1">
    <location>
        <begin position="983"/>
        <end position="1001"/>
    </location>
</feature>
<protein>
    <submittedName>
        <fullName evidence="2">Uncharacterized protein</fullName>
    </submittedName>
</protein>
<dbReference type="EMBL" id="JAKWFO010000004">
    <property type="protein sequence ID" value="KAI9637232.1"/>
    <property type="molecule type" value="Genomic_DNA"/>
</dbReference>
<feature type="compositionally biased region" description="Gly residues" evidence="1">
    <location>
        <begin position="854"/>
        <end position="869"/>
    </location>
</feature>
<accession>A0AA38HA02</accession>
<dbReference type="GeneID" id="77731500"/>
<feature type="compositionally biased region" description="Polar residues" evidence="1">
    <location>
        <begin position="500"/>
        <end position="510"/>
    </location>
</feature>
<feature type="compositionally biased region" description="Basic and acidic residues" evidence="1">
    <location>
        <begin position="272"/>
        <end position="286"/>
    </location>
</feature>
<evidence type="ECO:0000313" key="3">
    <source>
        <dbReference type="Proteomes" id="UP001164286"/>
    </source>
</evidence>
<gene>
    <name evidence="2" type="ORF">MKK02DRAFT_43152</name>
</gene>
<organism evidence="2 3">
    <name type="scientific">Dioszegia hungarica</name>
    <dbReference type="NCBI Taxonomy" id="4972"/>
    <lineage>
        <taxon>Eukaryota</taxon>
        <taxon>Fungi</taxon>
        <taxon>Dikarya</taxon>
        <taxon>Basidiomycota</taxon>
        <taxon>Agaricomycotina</taxon>
        <taxon>Tremellomycetes</taxon>
        <taxon>Tremellales</taxon>
        <taxon>Bulleribasidiaceae</taxon>
        <taxon>Dioszegia</taxon>
    </lineage>
</organism>
<name>A0AA38HA02_9TREE</name>
<feature type="region of interest" description="Disordered" evidence="1">
    <location>
        <begin position="840"/>
        <end position="1001"/>
    </location>
</feature>
<feature type="compositionally biased region" description="Polar residues" evidence="1">
    <location>
        <begin position="256"/>
        <end position="265"/>
    </location>
</feature>
<dbReference type="Proteomes" id="UP001164286">
    <property type="component" value="Unassembled WGS sequence"/>
</dbReference>
<dbReference type="RefSeq" id="XP_052947009.1">
    <property type="nucleotide sequence ID" value="XM_053092295.1"/>
</dbReference>
<evidence type="ECO:0000256" key="1">
    <source>
        <dbReference type="SAM" id="MobiDB-lite"/>
    </source>
</evidence>
<keyword evidence="3" id="KW-1185">Reference proteome</keyword>
<feature type="compositionally biased region" description="Polar residues" evidence="1">
    <location>
        <begin position="14"/>
        <end position="39"/>
    </location>
</feature>
<sequence length="1125" mass="119351">MLPPNTRPRRARPSTANSVLTARPSTAHSSLTPRPTSPISGPGLGRNTAARWSTLFLPSASVRSKGAGTGTATPPIAPIARYEGTALVSLFPGLTDLGLDVGLVRPGLGTEGNGAGAAAAFRGFPIRGRPLYLSDPAVTGTDPPTLPPLSPLTHLSPGFGHTDPTVIGTPRVPPSCNAPMPTPSAQTRAQVPHPFATPYGGFSTANASTNTPTPPISSGQSKGYPSSSALGSAPASASASTPNLELGGLAPRSAVRTGSGTTTPHTFARKPRTPEPKTARTSDSGRTELPPAMADTSPTIPLSPAPSPLRWRGQNVHPESPFYGKIQAQHEQQLREDAARDAARDARTPSRGRTGYTRPGAGQGGQLPALTPAMAVREQYLASTSTSTSAHQAVPTDAFHGIAMYHQKRAMLARQLAPDGADKVGEWLASRNSQPGAEVCETTKLVAMLEEENRAHDRQRKEVMDRRIEEMLDRQRTPQVWESVSAIALVQSRSRGLRGNGSTLTVNATPTGEEAPLQRHPSVRTGHSHPQTQTAETAQQIVEARVLPLSTPQPHVQPISLAPLFRTTPLAAPSKPFIRGRKALPALPTPPTASIEDQRRRLHDFQSNSTRHFIGVRAKLVHLAFTLDLLRSAAELLYAQNARALHLLAALKAASKVEGAPESRAILDHGIPLSDALEIESKLDAWWVSERDKLNSMWDGAVSKAKKWVADHQYLDKLVHRGVLRQVVAYEKGWVEEVKQLGMEKKGKKWARAAVVDCPVDGQYILRLAAGLETNGRIPEGTVRRFNSLTHGTKPEKPLPIDPVEAAVLGLGLSMAGSKKSGMKIGNMMVDSWVGLKAKATGSGKGKEEKKGGGEVFGLTGDGSSGQAGTGASPLHVADADPIDARPIRKGTAKLSDESPYSSASSREVIFTPSGPISPPKGPTHGALSTDGSAPVPPQKDDSPPSTYSSSHGHRKKAQLPPFPGKGPIPDHLKDHYEPLATPPADLSSYPYASSSSTSLASRIRGNTLRAKKAAVALATATATPAPSANVPRVEQWDLCADVSRGVGDQRCASQIGFGAPEMADEIRNAQYAREAKEALRVQAAMAAAEEQKGEGSGQGMKKVFGLFRRSSFERVDCCEYQYRP</sequence>
<reference evidence="2" key="1">
    <citation type="journal article" date="2022" name="G3 (Bethesda)">
        <title>High quality genome of the basidiomycete yeast Dioszegia hungarica PDD-24b-2 isolated from cloud water.</title>
        <authorList>
            <person name="Jarrige D."/>
            <person name="Haridas S."/>
            <person name="Bleykasten-Grosshans C."/>
            <person name="Joly M."/>
            <person name="Nadalig T."/>
            <person name="Sancelme M."/>
            <person name="Vuilleumier S."/>
            <person name="Grigoriev I.V."/>
            <person name="Amato P."/>
            <person name="Bringel F."/>
        </authorList>
    </citation>
    <scope>NUCLEOTIDE SEQUENCE</scope>
    <source>
        <strain evidence="2">PDD-24b-2</strain>
    </source>
</reference>
<comment type="caution">
    <text evidence="2">The sequence shown here is derived from an EMBL/GenBank/DDBJ whole genome shotgun (WGS) entry which is preliminary data.</text>
</comment>
<evidence type="ECO:0000313" key="2">
    <source>
        <dbReference type="EMBL" id="KAI9637232.1"/>
    </source>
</evidence>
<feature type="compositionally biased region" description="Basic and acidic residues" evidence="1">
    <location>
        <begin position="332"/>
        <end position="348"/>
    </location>
</feature>
<dbReference type="AlphaFoldDB" id="A0AA38HA02"/>
<feature type="region of interest" description="Disordered" evidence="1">
    <location>
        <begin position="498"/>
        <end position="535"/>
    </location>
</feature>
<proteinExistence type="predicted"/>